<dbReference type="Proteomes" id="UP001527925">
    <property type="component" value="Unassembled WGS sequence"/>
</dbReference>
<evidence type="ECO:0000313" key="8">
    <source>
        <dbReference type="EMBL" id="KAL2914932.1"/>
    </source>
</evidence>
<evidence type="ECO:0000256" key="2">
    <source>
        <dbReference type="ARBA" id="ARBA00022490"/>
    </source>
</evidence>
<dbReference type="PANTHER" id="PTHR19302:SF33">
    <property type="entry name" value="GAMMA-TUBULIN COMPLEX COMPONENT 5"/>
    <property type="match status" value="1"/>
</dbReference>
<evidence type="ECO:0000256" key="4">
    <source>
        <dbReference type="ARBA" id="ARBA00023212"/>
    </source>
</evidence>
<keyword evidence="9" id="KW-1185">Reference proteome</keyword>
<evidence type="ECO:0000256" key="1">
    <source>
        <dbReference type="ARBA" id="ARBA00010337"/>
    </source>
</evidence>
<dbReference type="PANTHER" id="PTHR19302">
    <property type="entry name" value="GAMMA TUBULIN COMPLEX PROTEIN"/>
    <property type="match status" value="1"/>
</dbReference>
<evidence type="ECO:0000256" key="3">
    <source>
        <dbReference type="ARBA" id="ARBA00022701"/>
    </source>
</evidence>
<dbReference type="InterPro" id="IPR041470">
    <property type="entry name" value="GCP_N"/>
</dbReference>
<dbReference type="InterPro" id="IPR007259">
    <property type="entry name" value="GCP"/>
</dbReference>
<dbReference type="EMBL" id="JADGIZ020000028">
    <property type="protein sequence ID" value="KAL2914932.1"/>
    <property type="molecule type" value="Genomic_DNA"/>
</dbReference>
<comment type="similarity">
    <text evidence="1 5">Belongs to the TUBGCP family.</text>
</comment>
<reference evidence="8 9" key="1">
    <citation type="submission" date="2023-09" db="EMBL/GenBank/DDBJ databases">
        <title>Pangenome analysis of Batrachochytrium dendrobatidis and related Chytrids.</title>
        <authorList>
            <person name="Yacoub M.N."/>
            <person name="Stajich J.E."/>
            <person name="James T.Y."/>
        </authorList>
    </citation>
    <scope>NUCLEOTIDE SEQUENCE [LARGE SCALE GENOMIC DNA]</scope>
    <source>
        <strain evidence="8 9">JEL0888</strain>
    </source>
</reference>
<accession>A0ABR4N5V1</accession>
<evidence type="ECO:0000259" key="6">
    <source>
        <dbReference type="Pfam" id="PF04130"/>
    </source>
</evidence>
<dbReference type="InterPro" id="IPR042241">
    <property type="entry name" value="GCP_C_sf"/>
</dbReference>
<comment type="caution">
    <text evidence="8">The sequence shown here is derived from an EMBL/GenBank/DDBJ whole genome shotgun (WGS) entry which is preliminary data.</text>
</comment>
<name>A0ABR4N5V1_9FUNG</name>
<organism evidence="8 9">
    <name type="scientific">Polyrhizophydium stewartii</name>
    <dbReference type="NCBI Taxonomy" id="2732419"/>
    <lineage>
        <taxon>Eukaryota</taxon>
        <taxon>Fungi</taxon>
        <taxon>Fungi incertae sedis</taxon>
        <taxon>Chytridiomycota</taxon>
        <taxon>Chytridiomycota incertae sedis</taxon>
        <taxon>Chytridiomycetes</taxon>
        <taxon>Rhizophydiales</taxon>
        <taxon>Rhizophydiales incertae sedis</taxon>
        <taxon>Polyrhizophydium</taxon>
    </lineage>
</organism>
<keyword evidence="2 5" id="KW-0963">Cytoplasm</keyword>
<feature type="domain" description="Gamma tubulin complex component C-terminal" evidence="6">
    <location>
        <begin position="363"/>
        <end position="705"/>
    </location>
</feature>
<dbReference type="Pfam" id="PF17681">
    <property type="entry name" value="GCP_N_terminal"/>
    <property type="match status" value="1"/>
</dbReference>
<dbReference type="Pfam" id="PF04130">
    <property type="entry name" value="GCP_C_terminal"/>
    <property type="match status" value="1"/>
</dbReference>
<protein>
    <recommendedName>
        <fullName evidence="5">Spindle pole body component</fullName>
    </recommendedName>
</protein>
<gene>
    <name evidence="8" type="ORF">HK105_205475</name>
</gene>
<evidence type="ECO:0000256" key="5">
    <source>
        <dbReference type="RuleBase" id="RU363050"/>
    </source>
</evidence>
<proteinExistence type="inferred from homology"/>
<comment type="subcellular location">
    <subcellularLocation>
        <location evidence="5">Cytoplasm</location>
        <location evidence="5">Cytoskeleton</location>
        <location evidence="5">Microtubule organizing center</location>
    </subcellularLocation>
</comment>
<keyword evidence="4 5" id="KW-0206">Cytoskeleton</keyword>
<evidence type="ECO:0000259" key="7">
    <source>
        <dbReference type="Pfam" id="PF17681"/>
    </source>
</evidence>
<dbReference type="InterPro" id="IPR040457">
    <property type="entry name" value="GCP_C"/>
</dbReference>
<evidence type="ECO:0000313" key="9">
    <source>
        <dbReference type="Proteomes" id="UP001527925"/>
    </source>
</evidence>
<feature type="domain" description="Gamma tubulin complex component protein N-terminal" evidence="7">
    <location>
        <begin position="13"/>
        <end position="286"/>
    </location>
</feature>
<sequence length="723" mass="80361">MSSIKYVSELDVLRECLFVLNGLPAFMFKHSSAEGWEVICRQSITDDVALCLTNIQWLEAVSITHASDAMLASLVSDVVIPLANNAARTINALAGAAKSFLQRWSAQLVEIESKILVGVVPAGVDPQTPMASLLWLATRLRAISPPLISIANFIRDLGETDLRPNDPCASPSSTALSKRALTARLLDGLFDGVCDAQLRGDVVEARTFFELFLATLRPLMDTLGQALDRGIFDDQFGEFFFNADVTIMDSRFWEESCFVVTESMVPHFLQPFAARIVHCIKMVALAADKAAKHPDGHSLWSRFQDAISREYYDSSVDMAKDNPLALWQPFDLALAAALESAFSPDFERSQHQFKRLIIADGRLQFHFKSIHGVYLLLLSELMTVFQQELFAKLESGGGSSLRRSPLALQSAFVDAALDQRLERQLDVDAFLLRWHDTLVLRKTRLDPREIFDNIRVDYQASRLPLRWAGPSWNGQIARADLIRQCPWPLSLTMSDHVRTAYSRVMAFLITMNYARHCLQRSHNWKVARDARFVREGTQLRMKLLGFLVSLQTYALHGVLQAESADFLAEVAQDSTIDAILERHEQFADSITERLFLASKAAPILKEINVVLDMCMELDAVVALLSESRSRASQADGDGLAGGLQTGSRLSGRGTQAWASRQQVQQGRAQTLYDEAVGRLVQMEAQFDDSVRFLVDGLTVMAAQSDSGVSVEILALSLSGKTPE</sequence>
<dbReference type="Gene3D" id="1.20.120.1900">
    <property type="entry name" value="Gamma-tubulin complex, C-terminal domain"/>
    <property type="match status" value="1"/>
</dbReference>
<keyword evidence="3 5" id="KW-0493">Microtubule</keyword>